<dbReference type="InterPro" id="IPR005835">
    <property type="entry name" value="NTP_transferase_dom"/>
</dbReference>
<dbReference type="Pfam" id="PF00483">
    <property type="entry name" value="NTP_transferase"/>
    <property type="match status" value="1"/>
</dbReference>
<dbReference type="RefSeq" id="WP_218259990.1">
    <property type="nucleotide sequence ID" value="NZ_CP077713.1"/>
</dbReference>
<dbReference type="CDD" id="cd04181">
    <property type="entry name" value="NTP_transferase"/>
    <property type="match status" value="1"/>
</dbReference>
<dbReference type="PANTHER" id="PTHR22572">
    <property type="entry name" value="SUGAR-1-PHOSPHATE GUANYL TRANSFERASE"/>
    <property type="match status" value="1"/>
</dbReference>
<evidence type="ECO:0000313" key="2">
    <source>
        <dbReference type="EMBL" id="QXJ34746.1"/>
    </source>
</evidence>
<accession>A0A8F5C0I5</accession>
<organism evidence="2 3">
    <name type="scientific">Saccharolobus shibatae</name>
    <dbReference type="NCBI Taxonomy" id="2286"/>
    <lineage>
        <taxon>Archaea</taxon>
        <taxon>Thermoproteota</taxon>
        <taxon>Thermoprotei</taxon>
        <taxon>Sulfolobales</taxon>
        <taxon>Sulfolobaceae</taxon>
        <taxon>Saccharolobus</taxon>
    </lineage>
</organism>
<dbReference type="GeneID" id="65562859"/>
<dbReference type="InterPro" id="IPR050486">
    <property type="entry name" value="Mannose-1P_guanyltransferase"/>
</dbReference>
<name>A0A8F5C0I5_9CREN</name>
<dbReference type="EMBL" id="CP077713">
    <property type="protein sequence ID" value="QXJ34746.1"/>
    <property type="molecule type" value="Genomic_DNA"/>
</dbReference>
<dbReference type="Proteomes" id="UP000694036">
    <property type="component" value="Chromosome"/>
</dbReference>
<dbReference type="GO" id="GO:0016740">
    <property type="term" value="F:transferase activity"/>
    <property type="evidence" value="ECO:0007669"/>
    <property type="project" value="UniProtKB-KW"/>
</dbReference>
<evidence type="ECO:0000313" key="3">
    <source>
        <dbReference type="Proteomes" id="UP000694036"/>
    </source>
</evidence>
<sequence length="237" mass="27259">MYVMHAVILAGGYGKRLRPLTDDRPKPLIEVAGRPIIEWQISWLKQFGITSFVILTGYKWEVLIKWLSENEKRLGISTYFSIEEEPLGTGGALKKVERLLSAENAFIVLNGDIITNLDISKLKVSSENVMTMSLVPLKSPYGIVETKDDKIIDFKEKPILENYWINAGVYLIRKEIFKYLPEKGDMEKLTFPKLAKESLLMGIKYYDVYWRSIDTIKDIEEVSEDLIKMKNGLSSER</sequence>
<feature type="domain" description="Nucleotidyl transferase" evidence="1">
    <location>
        <begin position="6"/>
        <end position="226"/>
    </location>
</feature>
<gene>
    <name evidence="2" type="ORF">J5U22_01293</name>
</gene>
<protein>
    <submittedName>
        <fullName evidence="2">D-glycero-D-manno-heptose 1-phosphate guanosyltransferase</fullName>
    </submittedName>
</protein>
<evidence type="ECO:0000259" key="1">
    <source>
        <dbReference type="Pfam" id="PF00483"/>
    </source>
</evidence>
<dbReference type="AlphaFoldDB" id="A0A8F5C0I5"/>
<proteinExistence type="predicted"/>
<keyword evidence="2" id="KW-0808">Transferase</keyword>
<reference evidence="2 3" key="1">
    <citation type="journal article" date="2021" name="Environ. Microbiol.">
        <title>New insights into the diversity and evolution of the archaeal mobilome from three complete genomes of Saccharolobus shibatae.</title>
        <authorList>
            <person name="Medvedeva S."/>
            <person name="Brandt D."/>
            <person name="Cvirkaite-Krupovic V."/>
            <person name="Liu Y."/>
            <person name="Severinov K."/>
            <person name="Ishino S."/>
            <person name="Ishino Y."/>
            <person name="Prangishvili D."/>
            <person name="Kalinowski J."/>
            <person name="Krupovic M."/>
        </authorList>
    </citation>
    <scope>NUCLEOTIDE SEQUENCE [LARGE SCALE GENOMIC DNA]</scope>
    <source>
        <strain evidence="2 3">S38A</strain>
    </source>
</reference>
<keyword evidence="3" id="KW-1185">Reference proteome</keyword>